<keyword evidence="7" id="KW-1185">Reference proteome</keyword>
<evidence type="ECO:0000256" key="5">
    <source>
        <dbReference type="HAMAP-Rule" id="MF_00373"/>
    </source>
</evidence>
<gene>
    <name evidence="5 6" type="primary">rpmB</name>
    <name evidence="6" type="ORF">GCM10023091_25600</name>
</gene>
<evidence type="ECO:0000256" key="3">
    <source>
        <dbReference type="ARBA" id="ARBA00023274"/>
    </source>
</evidence>
<comment type="caution">
    <text evidence="6">The sequence shown here is derived from an EMBL/GenBank/DDBJ whole genome shotgun (WGS) entry which is preliminary data.</text>
</comment>
<evidence type="ECO:0000313" key="7">
    <source>
        <dbReference type="Proteomes" id="UP001501508"/>
    </source>
</evidence>
<dbReference type="EMBL" id="BAABEY010000025">
    <property type="protein sequence ID" value="GAA4441053.1"/>
    <property type="molecule type" value="Genomic_DNA"/>
</dbReference>
<dbReference type="InterPro" id="IPR026569">
    <property type="entry name" value="Ribosomal_bL28"/>
</dbReference>
<dbReference type="GO" id="GO:0005840">
    <property type="term" value="C:ribosome"/>
    <property type="evidence" value="ECO:0007669"/>
    <property type="project" value="UniProtKB-KW"/>
</dbReference>
<dbReference type="Pfam" id="PF00830">
    <property type="entry name" value="Ribosomal_L28"/>
    <property type="match status" value="1"/>
</dbReference>
<dbReference type="PANTHER" id="PTHR13528:SF2">
    <property type="entry name" value="LARGE RIBOSOMAL SUBUNIT PROTEIN BL28M"/>
    <property type="match status" value="1"/>
</dbReference>
<dbReference type="PANTHER" id="PTHR13528">
    <property type="entry name" value="39S RIBOSOMAL PROTEIN L28, MITOCHONDRIAL"/>
    <property type="match status" value="1"/>
</dbReference>
<keyword evidence="2 5" id="KW-0689">Ribosomal protein</keyword>
<reference evidence="7" key="1">
    <citation type="journal article" date="2019" name="Int. J. Syst. Evol. Microbiol.">
        <title>The Global Catalogue of Microorganisms (GCM) 10K type strain sequencing project: providing services to taxonomists for standard genome sequencing and annotation.</title>
        <authorList>
            <consortium name="The Broad Institute Genomics Platform"/>
            <consortium name="The Broad Institute Genome Sequencing Center for Infectious Disease"/>
            <person name="Wu L."/>
            <person name="Ma J."/>
        </authorList>
    </citation>
    <scope>NUCLEOTIDE SEQUENCE [LARGE SCALE GENOMIC DNA]</scope>
    <source>
        <strain evidence="7">JCM 31920</strain>
    </source>
</reference>
<sequence>MARVCQITGKRTRVGNNVSHANNKTKRKFYPNLQKKRFFIPSTGEWVTLKVSTSAIRTINKNGIEAVLRDSYEKGTLQF</sequence>
<evidence type="ECO:0000313" key="6">
    <source>
        <dbReference type="EMBL" id="GAA4441053.1"/>
    </source>
</evidence>
<dbReference type="Gene3D" id="2.30.170.40">
    <property type="entry name" value="Ribosomal protein L28/L24"/>
    <property type="match status" value="1"/>
</dbReference>
<dbReference type="RefSeq" id="WP_345029735.1">
    <property type="nucleotide sequence ID" value="NZ_BAABEY010000025.1"/>
</dbReference>
<dbReference type="HAMAP" id="MF_00373">
    <property type="entry name" value="Ribosomal_bL28"/>
    <property type="match status" value="1"/>
</dbReference>
<dbReference type="SUPFAM" id="SSF143800">
    <property type="entry name" value="L28p-like"/>
    <property type="match status" value="1"/>
</dbReference>
<name>A0ABP8LZJ8_9BACT</name>
<organism evidence="6 7">
    <name type="scientific">Ravibacter arvi</name>
    <dbReference type="NCBI Taxonomy" id="2051041"/>
    <lineage>
        <taxon>Bacteria</taxon>
        <taxon>Pseudomonadati</taxon>
        <taxon>Bacteroidota</taxon>
        <taxon>Cytophagia</taxon>
        <taxon>Cytophagales</taxon>
        <taxon>Spirosomataceae</taxon>
        <taxon>Ravibacter</taxon>
    </lineage>
</organism>
<dbReference type="NCBIfam" id="TIGR00009">
    <property type="entry name" value="L28"/>
    <property type="match status" value="1"/>
</dbReference>
<keyword evidence="3 5" id="KW-0687">Ribonucleoprotein</keyword>
<dbReference type="InterPro" id="IPR034704">
    <property type="entry name" value="Ribosomal_bL28/bL31-like_sf"/>
</dbReference>
<dbReference type="InterPro" id="IPR001383">
    <property type="entry name" value="Ribosomal_bL28_bact-type"/>
</dbReference>
<protein>
    <recommendedName>
        <fullName evidence="4 5">Large ribosomal subunit protein bL28</fullName>
    </recommendedName>
</protein>
<dbReference type="InterPro" id="IPR037147">
    <property type="entry name" value="Ribosomal_bL28_sf"/>
</dbReference>
<accession>A0ABP8LZJ8</accession>
<dbReference type="Proteomes" id="UP001501508">
    <property type="component" value="Unassembled WGS sequence"/>
</dbReference>
<comment type="similarity">
    <text evidence="1 5">Belongs to the bacterial ribosomal protein bL28 family.</text>
</comment>
<proteinExistence type="inferred from homology"/>
<evidence type="ECO:0000256" key="4">
    <source>
        <dbReference type="ARBA" id="ARBA00035174"/>
    </source>
</evidence>
<evidence type="ECO:0000256" key="2">
    <source>
        <dbReference type="ARBA" id="ARBA00022980"/>
    </source>
</evidence>
<evidence type="ECO:0000256" key="1">
    <source>
        <dbReference type="ARBA" id="ARBA00008760"/>
    </source>
</evidence>